<dbReference type="Pfam" id="PF09118">
    <property type="entry name" value="GO-like_E_set"/>
    <property type="match status" value="1"/>
</dbReference>
<evidence type="ECO:0000256" key="8">
    <source>
        <dbReference type="ARBA" id="ARBA00022801"/>
    </source>
</evidence>
<dbReference type="Pfam" id="PF07250">
    <property type="entry name" value="Glyoxal_oxid_N"/>
    <property type="match status" value="1"/>
</dbReference>
<keyword evidence="15" id="KW-0539">Nucleus</keyword>
<dbReference type="InterPro" id="IPR011043">
    <property type="entry name" value="Gal_Oxase/kelch_b-propeller"/>
</dbReference>
<dbReference type="NCBIfam" id="NF004733">
    <property type="entry name" value="PRK06074.1-5"/>
    <property type="match status" value="1"/>
</dbReference>
<evidence type="ECO:0000256" key="20">
    <source>
        <dbReference type="SAM" id="SignalP"/>
    </source>
</evidence>
<evidence type="ECO:0000313" key="26">
    <source>
        <dbReference type="Proteomes" id="UP000663827"/>
    </source>
</evidence>
<dbReference type="Gene3D" id="2.60.40.10">
    <property type="entry name" value="Immunoglobulins"/>
    <property type="match status" value="1"/>
</dbReference>
<evidence type="ECO:0000259" key="24">
    <source>
        <dbReference type="Pfam" id="PF09118"/>
    </source>
</evidence>
<comment type="similarity">
    <text evidence="3 18">Belongs to the complex I 30 kDa subunit family.</text>
</comment>
<feature type="signal peptide" evidence="20">
    <location>
        <begin position="1"/>
        <end position="19"/>
    </location>
</feature>
<dbReference type="InterPro" id="IPR037138">
    <property type="entry name" value="His_deacetylse_dom_sf"/>
</dbReference>
<evidence type="ECO:0000256" key="16">
    <source>
        <dbReference type="ARBA" id="ARBA00049551"/>
    </source>
</evidence>
<evidence type="ECO:0000256" key="14">
    <source>
        <dbReference type="ARBA" id="ARBA00023163"/>
    </source>
</evidence>
<feature type="region of interest" description="Disordered" evidence="19">
    <location>
        <begin position="998"/>
        <end position="1082"/>
    </location>
</feature>
<dbReference type="GO" id="GO:0032221">
    <property type="term" value="C:Rpd3S complex"/>
    <property type="evidence" value="ECO:0007669"/>
    <property type="project" value="UniProtKB-ARBA"/>
</dbReference>
<evidence type="ECO:0000256" key="3">
    <source>
        <dbReference type="ARBA" id="ARBA00007569"/>
    </source>
</evidence>
<evidence type="ECO:0000313" key="25">
    <source>
        <dbReference type="EMBL" id="CAE7194108.1"/>
    </source>
</evidence>
<dbReference type="InterPro" id="IPR000286">
    <property type="entry name" value="HDACs"/>
</dbReference>
<keyword evidence="13" id="KW-0830">Ubiquinone</keyword>
<comment type="catalytic activity">
    <reaction evidence="16">
        <text>a ubiquinone + NADH + 5 H(+)(in) = a ubiquinol + NAD(+) + 4 H(+)(out)</text>
        <dbReference type="Rhea" id="RHEA:29091"/>
        <dbReference type="Rhea" id="RHEA-COMP:9565"/>
        <dbReference type="Rhea" id="RHEA-COMP:9566"/>
        <dbReference type="ChEBI" id="CHEBI:15378"/>
        <dbReference type="ChEBI" id="CHEBI:16389"/>
        <dbReference type="ChEBI" id="CHEBI:17976"/>
        <dbReference type="ChEBI" id="CHEBI:57540"/>
        <dbReference type="ChEBI" id="CHEBI:57945"/>
        <dbReference type="EC" id="7.1.1.2"/>
    </reaction>
</comment>
<dbReference type="PANTHER" id="PTHR32208:SF96">
    <property type="entry name" value="GLYOXAL OXIDASE"/>
    <property type="match status" value="1"/>
</dbReference>
<dbReference type="Proteomes" id="UP000663827">
    <property type="component" value="Unassembled WGS sequence"/>
</dbReference>
<keyword evidence="8" id="KW-0378">Hydrolase</keyword>
<keyword evidence="11" id="KW-0805">Transcription regulation</keyword>
<dbReference type="GO" id="GO:0008137">
    <property type="term" value="F:NADH dehydrogenase (ubiquinone) activity"/>
    <property type="evidence" value="ECO:0007669"/>
    <property type="project" value="UniProtKB-EC"/>
</dbReference>
<dbReference type="SUPFAM" id="SSF50965">
    <property type="entry name" value="Galactose oxidase, central domain"/>
    <property type="match status" value="1"/>
</dbReference>
<dbReference type="SUPFAM" id="SSF143243">
    <property type="entry name" value="Nqo5-like"/>
    <property type="match status" value="1"/>
</dbReference>
<comment type="caution">
    <text evidence="25">The sequence shown here is derived from an EMBL/GenBank/DDBJ whole genome shotgun (WGS) entry which is preliminary data.</text>
</comment>
<dbReference type="GO" id="GO:0005739">
    <property type="term" value="C:mitochondrion"/>
    <property type="evidence" value="ECO:0007669"/>
    <property type="project" value="UniProtKB-SubCell"/>
</dbReference>
<dbReference type="InterPro" id="IPR023696">
    <property type="entry name" value="Ureohydrolase_dom_sf"/>
</dbReference>
<evidence type="ECO:0000256" key="10">
    <source>
        <dbReference type="ARBA" id="ARBA00022967"/>
    </source>
</evidence>
<dbReference type="PRINTS" id="PR01270">
    <property type="entry name" value="HDASUPER"/>
</dbReference>
<feature type="domain" description="NADH:ubiquinone oxidoreductase 30kDa subunit" evidence="21">
    <location>
        <begin position="1202"/>
        <end position="1323"/>
    </location>
</feature>
<dbReference type="HAMAP" id="MF_01357">
    <property type="entry name" value="NDH1_NuoC"/>
    <property type="match status" value="1"/>
</dbReference>
<evidence type="ECO:0000256" key="6">
    <source>
        <dbReference type="ARBA" id="ARBA00022491"/>
    </source>
</evidence>
<dbReference type="FunFam" id="3.30.460.80:FF:000002">
    <property type="entry name" value="NADH dehydrogenase iron-sulfur protein 3, mitochondrial"/>
    <property type="match status" value="1"/>
</dbReference>
<accession>A0A8H3HXT1</accession>
<dbReference type="InterPro" id="IPR013783">
    <property type="entry name" value="Ig-like_fold"/>
</dbReference>
<evidence type="ECO:0000259" key="23">
    <source>
        <dbReference type="Pfam" id="PF07250"/>
    </source>
</evidence>
<evidence type="ECO:0000259" key="22">
    <source>
        <dbReference type="Pfam" id="PF00850"/>
    </source>
</evidence>
<dbReference type="InterPro" id="IPR037232">
    <property type="entry name" value="NADH_quin_OxRdtase_su_C/D-like"/>
</dbReference>
<feature type="compositionally biased region" description="Acidic residues" evidence="19">
    <location>
        <begin position="1018"/>
        <end position="1030"/>
    </location>
</feature>
<keyword evidence="7 20" id="KW-0732">Signal</keyword>
<evidence type="ECO:0000256" key="2">
    <source>
        <dbReference type="ARBA" id="ARBA00004173"/>
    </source>
</evidence>
<dbReference type="InterPro" id="IPR020396">
    <property type="entry name" value="NADH_UbQ_OxRdtase_CS"/>
</dbReference>
<evidence type="ECO:0000259" key="21">
    <source>
        <dbReference type="Pfam" id="PF00329"/>
    </source>
</evidence>
<dbReference type="PROSITE" id="PS00542">
    <property type="entry name" value="COMPLEX1_30K"/>
    <property type="match status" value="1"/>
</dbReference>
<comment type="subcellular location">
    <subcellularLocation>
        <location evidence="2">Mitochondrion</location>
    </subcellularLocation>
    <subcellularLocation>
        <location evidence="1">Nucleus</location>
    </subcellularLocation>
</comment>
<dbReference type="InterPro" id="IPR014756">
    <property type="entry name" value="Ig_E-set"/>
</dbReference>
<keyword evidence="10 18" id="KW-1278">Translocase</keyword>
<dbReference type="GO" id="GO:0016020">
    <property type="term" value="C:membrane"/>
    <property type="evidence" value="ECO:0007669"/>
    <property type="project" value="UniProtKB-ARBA"/>
</dbReference>
<keyword evidence="5 18" id="KW-0813">Transport</keyword>
<feature type="compositionally biased region" description="Polar residues" evidence="19">
    <location>
        <begin position="609"/>
        <end position="618"/>
    </location>
</feature>
<dbReference type="InterPro" id="IPR010218">
    <property type="entry name" value="NADH_DH_suC"/>
</dbReference>
<evidence type="ECO:0000256" key="18">
    <source>
        <dbReference type="RuleBase" id="RU003456"/>
    </source>
</evidence>
<evidence type="ECO:0000256" key="5">
    <source>
        <dbReference type="ARBA" id="ARBA00022448"/>
    </source>
</evidence>
<dbReference type="GO" id="GO:0016651">
    <property type="term" value="F:oxidoreductase activity, acting on NAD(P)H"/>
    <property type="evidence" value="ECO:0007669"/>
    <property type="project" value="InterPro"/>
</dbReference>
<keyword evidence="12 18" id="KW-0520">NAD</keyword>
<keyword evidence="14" id="KW-0804">Transcription</keyword>
<dbReference type="Pfam" id="PF00850">
    <property type="entry name" value="Hist_deacetyl"/>
    <property type="match status" value="1"/>
</dbReference>
<feature type="region of interest" description="Disordered" evidence="19">
    <location>
        <begin position="598"/>
        <end position="618"/>
    </location>
</feature>
<evidence type="ECO:0000256" key="17">
    <source>
        <dbReference type="ARBA" id="ARBA00061569"/>
    </source>
</evidence>
<name>A0A8H3HXT1_9AGAM</name>
<dbReference type="FunFam" id="3.40.800.20:FF:000001">
    <property type="entry name" value="Histone deacetylase"/>
    <property type="match status" value="1"/>
</dbReference>
<evidence type="ECO:0000256" key="7">
    <source>
        <dbReference type="ARBA" id="ARBA00022729"/>
    </source>
</evidence>
<evidence type="ECO:0000256" key="12">
    <source>
        <dbReference type="ARBA" id="ARBA00023027"/>
    </source>
</evidence>
<dbReference type="InterPro" id="IPR001268">
    <property type="entry name" value="NADH_UbQ_OxRdtase_30kDa_su"/>
</dbReference>
<comment type="similarity">
    <text evidence="17">Belongs to the histone deacetylase family. HD Type 1 subfamily.</text>
</comment>
<keyword evidence="9" id="KW-0156">Chromatin regulator</keyword>
<dbReference type="Pfam" id="PF00329">
    <property type="entry name" value="Complex1_30kDa"/>
    <property type="match status" value="1"/>
</dbReference>
<dbReference type="InterPro" id="IPR009880">
    <property type="entry name" value="Glyoxal_oxidase_N"/>
</dbReference>
<dbReference type="EC" id="3.5.1.98" evidence="4"/>
<evidence type="ECO:0000256" key="19">
    <source>
        <dbReference type="SAM" id="MobiDB-lite"/>
    </source>
</evidence>
<reference evidence="25" key="1">
    <citation type="submission" date="2021-01" db="EMBL/GenBank/DDBJ databases">
        <authorList>
            <person name="Kaushik A."/>
        </authorList>
    </citation>
    <scope>NUCLEOTIDE SEQUENCE</scope>
    <source>
        <strain evidence="25">AG5</strain>
    </source>
</reference>
<dbReference type="Gene3D" id="3.30.460.80">
    <property type="entry name" value="NADH:ubiquinone oxidoreductase, 30kDa subunit"/>
    <property type="match status" value="1"/>
</dbReference>
<protein>
    <recommendedName>
        <fullName evidence="4">histone deacetylase</fullName>
        <ecNumber evidence="4">3.5.1.98</ecNumber>
    </recommendedName>
</protein>
<evidence type="ECO:0000256" key="9">
    <source>
        <dbReference type="ARBA" id="ARBA00022853"/>
    </source>
</evidence>
<dbReference type="InterPro" id="IPR023801">
    <property type="entry name" value="His_deacetylse_dom"/>
</dbReference>
<evidence type="ECO:0000256" key="15">
    <source>
        <dbReference type="ARBA" id="ARBA00023242"/>
    </source>
</evidence>
<dbReference type="InterPro" id="IPR037293">
    <property type="entry name" value="Gal_Oxidase_central_sf"/>
</dbReference>
<feature type="domain" description="Histone deacetylase" evidence="22">
    <location>
        <begin position="656"/>
        <end position="944"/>
    </location>
</feature>
<evidence type="ECO:0000256" key="11">
    <source>
        <dbReference type="ARBA" id="ARBA00023015"/>
    </source>
</evidence>
<gene>
    <name evidence="25" type="ORF">RDB_LOCUS131031</name>
</gene>
<feature type="domain" description="Glyoxal oxidase N-terminal" evidence="23">
    <location>
        <begin position="156"/>
        <end position="466"/>
    </location>
</feature>
<evidence type="ECO:0000256" key="13">
    <source>
        <dbReference type="ARBA" id="ARBA00023075"/>
    </source>
</evidence>
<dbReference type="GO" id="GO:0141221">
    <property type="term" value="F:histone deacetylase activity, hydrolytic mechanism"/>
    <property type="evidence" value="ECO:0007669"/>
    <property type="project" value="UniProtKB-EC"/>
</dbReference>
<dbReference type="SUPFAM" id="SSF52768">
    <property type="entry name" value="Arginase/deacetylase"/>
    <property type="match status" value="1"/>
</dbReference>
<dbReference type="SUPFAM" id="SSF81296">
    <property type="entry name" value="E set domains"/>
    <property type="match status" value="1"/>
</dbReference>
<keyword evidence="6" id="KW-0678">Repressor</keyword>
<feature type="chain" id="PRO_5034872719" description="histone deacetylase" evidence="20">
    <location>
        <begin position="20"/>
        <end position="1383"/>
    </location>
</feature>
<dbReference type="InterPro" id="IPR015202">
    <property type="entry name" value="GO-like_E_set"/>
</dbReference>
<proteinExistence type="inferred from homology"/>
<dbReference type="PRINTS" id="PR01271">
    <property type="entry name" value="HISDACETLASE"/>
</dbReference>
<evidence type="ECO:0000256" key="4">
    <source>
        <dbReference type="ARBA" id="ARBA00012111"/>
    </source>
</evidence>
<dbReference type="EMBL" id="CAJNJQ010003217">
    <property type="protein sequence ID" value="CAE7194108.1"/>
    <property type="molecule type" value="Genomic_DNA"/>
</dbReference>
<dbReference type="CDD" id="cd02851">
    <property type="entry name" value="E_set_GO_C"/>
    <property type="match status" value="1"/>
</dbReference>
<feature type="domain" description="Galactose oxidase-like Early set" evidence="24">
    <location>
        <begin position="471"/>
        <end position="576"/>
    </location>
</feature>
<dbReference type="NCBIfam" id="TIGR01961">
    <property type="entry name" value="NuoC_fam"/>
    <property type="match status" value="1"/>
</dbReference>
<dbReference type="PANTHER" id="PTHR32208">
    <property type="entry name" value="SECRETED PROTEIN-RELATED"/>
    <property type="match status" value="1"/>
</dbReference>
<organism evidence="25 26">
    <name type="scientific">Rhizoctonia solani</name>
    <dbReference type="NCBI Taxonomy" id="456999"/>
    <lineage>
        <taxon>Eukaryota</taxon>
        <taxon>Fungi</taxon>
        <taxon>Dikarya</taxon>
        <taxon>Basidiomycota</taxon>
        <taxon>Agaricomycotina</taxon>
        <taxon>Agaricomycetes</taxon>
        <taxon>Cantharellales</taxon>
        <taxon>Ceratobasidiaceae</taxon>
        <taxon>Rhizoctonia</taxon>
    </lineage>
</organism>
<dbReference type="GO" id="GO:0010468">
    <property type="term" value="P:regulation of gene expression"/>
    <property type="evidence" value="ECO:0007669"/>
    <property type="project" value="UniProtKB-ARBA"/>
</dbReference>
<dbReference type="Gene3D" id="2.130.10.80">
    <property type="entry name" value="Galactose oxidase/kelch, beta-propeller"/>
    <property type="match status" value="1"/>
</dbReference>
<dbReference type="Gene3D" id="3.40.800.20">
    <property type="entry name" value="Histone deacetylase domain"/>
    <property type="match status" value="1"/>
</dbReference>
<evidence type="ECO:0000256" key="1">
    <source>
        <dbReference type="ARBA" id="ARBA00004123"/>
    </source>
</evidence>
<dbReference type="InterPro" id="IPR003084">
    <property type="entry name" value="HDAC_I/II"/>
</dbReference>
<sequence length="1383" mass="152512">MASRAVTIFTLGLLQLAQAVQPSRKGKPGTFETTGESGVSAQQLFLHPENGKVYIIDKVENNPVQVNGHPAWATEYDPETDKYRAMDIVTNTFCAGGNMLGDGRWINIGGNQPVKSGGVTHVNGDPDDPYKNGDGGQSIRQVWFSFLHMFADSLSRLMTCKGDDCEWGMDPVNMSTRRWYPTVEGLADGSVLIIGGNQYGGFVNSEGNNNPTIEYYPSRGDPIGSPLLTRTLPANLYTLTWLLPSGMVFMQTNLGTQLYDMDTNTEYPLADMPHAVRTYPASGATAILPMTVANNWTATILFCGGSDLKPDQWRASDPLVTYPADATCVSMTPDVSVDWKDEDSMPFGRAMGNFINLPNGKLFLVNGANTGVAGYGNESWVVGQSYADDPMYQPLIYDPELPAGSRFTSKGLSPSTIPRMYHSAATLLPDGSVFVSGSNPNADFVGPDAGYKYPTEYRVERFYPDYFNEHRPDPQGIPSTLTYGGNYFNLTMSAQDVGKNADKMKVVLIRTGFSTHAMNMGQRMAELESSYTVAKDGSVTMHVSQAPPNPNIITPGPALFFVVVNGVPSVATSVMVGSGKIEKQPILPVQQLPTSSIETETGTHAAPTGGSTASSNHASPRLTASVGLVLGSGESKKRVCYFFDSDVGGFHYGPGHPMKPTRIRMCHSLVMNYGLYKKMEIFRAKPANKREMSQFHTDEYVEFLSKITPSNMNNFVKEQLKYNVGDDCPVFDGLFEYCSISAGGSMEGAARLSRNKCDIAVNWAGGLHHAKKGEASGFCYVNDIVLGILELLRYHKRVLYIDIDCHHGDGVEEAFYTTDRVMTVSFHKYGEYFPGTGELRDLGIGKGKYYSCNFPLRDGITDESYKSVFEPVITQVMQSYDPSAVVLQCGTDSLSGDKLGCLNLSMRGHANCVKFVKSFGLPLLLLGGGGYTMRNVSRCWAYETGLAAGVELGSEIPVNEYYEYFGPDYKLDVRQSNMEDMNTREYLERIKGMVLDNVRKVGGPPSVQMTDIPRTADDYTDDNADEDMDDPNERIPMRQRQKMIQPDMELSDSEDEGEGGRRNHQSNKSAGKAPARKTPEIEIPTSNLLSANSQATRSPHTATTAISNEIIPSPVEAAAAADVAENSGSAAMEATRISARAFHVSTARAASTSPFTERTGVNLSETKYREVSDSLHSYGSYLIQCLPKFVQQYSVLKDELTLYVAPSAIVPVLSFLRDHTQCQYKAVMDITAVDFPTRDQRFEVVYHLLSVRHNARIRVKTYADETTAVPSATGLFRGADWYERETWDMYGVFFKDHPDLRRILTDYGFEGHPLRKDFPLTGYTEVRYDEEKKRVVYEPLQLTQAFRNFDAASPWEMVGEGKDVKPEAFKLPVAKPAEEQKKP</sequence>